<protein>
    <submittedName>
        <fullName evidence="2">Uncharacterized protein</fullName>
    </submittedName>
</protein>
<evidence type="ECO:0000313" key="3">
    <source>
        <dbReference type="Proteomes" id="UP001177023"/>
    </source>
</evidence>
<keyword evidence="1" id="KW-0732">Signal</keyword>
<proteinExistence type="predicted"/>
<evidence type="ECO:0000256" key="1">
    <source>
        <dbReference type="SAM" id="SignalP"/>
    </source>
</evidence>
<reference evidence="2" key="1">
    <citation type="submission" date="2023-06" db="EMBL/GenBank/DDBJ databases">
        <authorList>
            <person name="Delattre M."/>
        </authorList>
    </citation>
    <scope>NUCLEOTIDE SEQUENCE</scope>
    <source>
        <strain evidence="2">AF72</strain>
    </source>
</reference>
<accession>A0AA36G007</accession>
<dbReference type="Proteomes" id="UP001177023">
    <property type="component" value="Unassembled WGS sequence"/>
</dbReference>
<organism evidence="2 3">
    <name type="scientific">Mesorhabditis spiculigera</name>
    <dbReference type="NCBI Taxonomy" id="96644"/>
    <lineage>
        <taxon>Eukaryota</taxon>
        <taxon>Metazoa</taxon>
        <taxon>Ecdysozoa</taxon>
        <taxon>Nematoda</taxon>
        <taxon>Chromadorea</taxon>
        <taxon>Rhabditida</taxon>
        <taxon>Rhabditina</taxon>
        <taxon>Rhabditomorpha</taxon>
        <taxon>Rhabditoidea</taxon>
        <taxon>Rhabditidae</taxon>
        <taxon>Mesorhabditinae</taxon>
        <taxon>Mesorhabditis</taxon>
    </lineage>
</organism>
<gene>
    <name evidence="2" type="ORF">MSPICULIGERA_LOCUS9398</name>
</gene>
<feature type="non-terminal residue" evidence="2">
    <location>
        <position position="171"/>
    </location>
</feature>
<feature type="chain" id="PRO_5041201952" evidence="1">
    <location>
        <begin position="33"/>
        <end position="171"/>
    </location>
</feature>
<sequence length="171" mass="19116">MGLLPLPAASPAAYVRLLFWFLLLGALPIAMSQADNQTSNVSDVPVQDPPSSTAGLPICENPRAFLCYVYEALDQPFPDWLQQTEQKCERCESPEVCKIGAVIAGHLDDDHDHNRLSVYDECHPPFCKDEQDMSEDTKCIKAVNFDGDKRGILENIRNLIWVLTKTLKPSK</sequence>
<name>A0AA36G007_9BILA</name>
<feature type="signal peptide" evidence="1">
    <location>
        <begin position="1"/>
        <end position="32"/>
    </location>
</feature>
<dbReference type="AlphaFoldDB" id="A0AA36G007"/>
<evidence type="ECO:0000313" key="2">
    <source>
        <dbReference type="EMBL" id="CAJ0570969.1"/>
    </source>
</evidence>
<keyword evidence="3" id="KW-1185">Reference proteome</keyword>
<comment type="caution">
    <text evidence="2">The sequence shown here is derived from an EMBL/GenBank/DDBJ whole genome shotgun (WGS) entry which is preliminary data.</text>
</comment>
<dbReference type="EMBL" id="CATQJA010002519">
    <property type="protein sequence ID" value="CAJ0570969.1"/>
    <property type="molecule type" value="Genomic_DNA"/>
</dbReference>